<protein>
    <submittedName>
        <fullName evidence="5">Uncharacterized protein</fullName>
    </submittedName>
</protein>
<proteinExistence type="inferred from homology"/>
<dbReference type="GO" id="GO:0005840">
    <property type="term" value="C:ribosome"/>
    <property type="evidence" value="ECO:0007669"/>
    <property type="project" value="UniProtKB-KW"/>
</dbReference>
<comment type="similarity">
    <text evidence="1">Belongs to the universal ribosomal protein uS11 family.</text>
</comment>
<reference evidence="5 6" key="1">
    <citation type="submission" date="2020-08" db="EMBL/GenBank/DDBJ databases">
        <title>Plant Genome Project.</title>
        <authorList>
            <person name="Zhang R.-G."/>
        </authorList>
    </citation>
    <scope>NUCLEOTIDE SEQUENCE [LARGE SCALE GENOMIC DNA]</scope>
    <source>
        <tissue evidence="5">Rhizome</tissue>
    </source>
</reference>
<dbReference type="InterPro" id="IPR036967">
    <property type="entry name" value="Ribosomal_uS11_sf"/>
</dbReference>
<keyword evidence="6" id="KW-1185">Reference proteome</keyword>
<feature type="compositionally biased region" description="Basic and acidic residues" evidence="4">
    <location>
        <begin position="1"/>
        <end position="13"/>
    </location>
</feature>
<gene>
    <name evidence="5" type="ORF">ZIOFF_066684</name>
</gene>
<dbReference type="Gene3D" id="3.30.420.80">
    <property type="entry name" value="Ribosomal protein S11"/>
    <property type="match status" value="1"/>
</dbReference>
<accession>A0A8J5EYL0</accession>
<evidence type="ECO:0000256" key="2">
    <source>
        <dbReference type="ARBA" id="ARBA00022980"/>
    </source>
</evidence>
<dbReference type="Proteomes" id="UP000734854">
    <property type="component" value="Unassembled WGS sequence"/>
</dbReference>
<dbReference type="Pfam" id="PF00411">
    <property type="entry name" value="Ribosomal_S11"/>
    <property type="match status" value="1"/>
</dbReference>
<sequence>MGRAGDSLREEKSNQGNGGEEDSDMVQLVGPTSFLVGSIKCSSQIGYKMRVGVSWVRSSVSYIGNEFKLASSRRGLGFYHSRNLAQPSPSASAAAMAQEVSFTLNGAILLGADILLFPLLQHVADLSSRETLARITGGIKVKADRDESSPYAAMLAAQDVVQQFKELGITALHIKL</sequence>
<dbReference type="AlphaFoldDB" id="A0A8J5EYL0"/>
<evidence type="ECO:0000256" key="3">
    <source>
        <dbReference type="ARBA" id="ARBA00023274"/>
    </source>
</evidence>
<evidence type="ECO:0000256" key="4">
    <source>
        <dbReference type="SAM" id="MobiDB-lite"/>
    </source>
</evidence>
<dbReference type="InterPro" id="IPR001971">
    <property type="entry name" value="Ribosomal_uS11"/>
</dbReference>
<dbReference type="PANTHER" id="PTHR11759">
    <property type="entry name" value="40S RIBOSOMAL PROTEIN S14/30S RIBOSOMAL PROTEIN S11"/>
    <property type="match status" value="1"/>
</dbReference>
<evidence type="ECO:0000313" key="5">
    <source>
        <dbReference type="EMBL" id="KAG6477429.1"/>
    </source>
</evidence>
<dbReference type="EMBL" id="JACMSC010000018">
    <property type="protein sequence ID" value="KAG6477429.1"/>
    <property type="molecule type" value="Genomic_DNA"/>
</dbReference>
<dbReference type="SUPFAM" id="SSF53137">
    <property type="entry name" value="Translational machinery components"/>
    <property type="match status" value="1"/>
</dbReference>
<dbReference type="GO" id="GO:0006412">
    <property type="term" value="P:translation"/>
    <property type="evidence" value="ECO:0007669"/>
    <property type="project" value="InterPro"/>
</dbReference>
<name>A0A8J5EYL0_ZINOF</name>
<dbReference type="GO" id="GO:0003735">
    <property type="term" value="F:structural constituent of ribosome"/>
    <property type="evidence" value="ECO:0007669"/>
    <property type="project" value="InterPro"/>
</dbReference>
<keyword evidence="3" id="KW-0687">Ribonucleoprotein</keyword>
<evidence type="ECO:0000256" key="1">
    <source>
        <dbReference type="ARBA" id="ARBA00006194"/>
    </source>
</evidence>
<organism evidence="5 6">
    <name type="scientific">Zingiber officinale</name>
    <name type="common">Ginger</name>
    <name type="synonym">Amomum zingiber</name>
    <dbReference type="NCBI Taxonomy" id="94328"/>
    <lineage>
        <taxon>Eukaryota</taxon>
        <taxon>Viridiplantae</taxon>
        <taxon>Streptophyta</taxon>
        <taxon>Embryophyta</taxon>
        <taxon>Tracheophyta</taxon>
        <taxon>Spermatophyta</taxon>
        <taxon>Magnoliopsida</taxon>
        <taxon>Liliopsida</taxon>
        <taxon>Zingiberales</taxon>
        <taxon>Zingiberaceae</taxon>
        <taxon>Zingiber</taxon>
    </lineage>
</organism>
<comment type="caution">
    <text evidence="5">The sequence shown here is derived from an EMBL/GenBank/DDBJ whole genome shotgun (WGS) entry which is preliminary data.</text>
</comment>
<evidence type="ECO:0000313" key="6">
    <source>
        <dbReference type="Proteomes" id="UP000734854"/>
    </source>
</evidence>
<dbReference type="GO" id="GO:1990904">
    <property type="term" value="C:ribonucleoprotein complex"/>
    <property type="evidence" value="ECO:0007669"/>
    <property type="project" value="UniProtKB-KW"/>
</dbReference>
<keyword evidence="2" id="KW-0689">Ribosomal protein</keyword>
<feature type="region of interest" description="Disordered" evidence="4">
    <location>
        <begin position="1"/>
        <end position="25"/>
    </location>
</feature>